<evidence type="ECO:0000313" key="1">
    <source>
        <dbReference type="Proteomes" id="UP000887579"/>
    </source>
</evidence>
<proteinExistence type="predicted"/>
<dbReference type="WBParaSite" id="ES5_v2.g27965.t1">
    <property type="protein sequence ID" value="ES5_v2.g27965.t1"/>
    <property type="gene ID" value="ES5_v2.g27965"/>
</dbReference>
<reference evidence="2" key="1">
    <citation type="submission" date="2022-11" db="UniProtKB">
        <authorList>
            <consortium name="WormBaseParasite"/>
        </authorList>
    </citation>
    <scope>IDENTIFICATION</scope>
</reference>
<sequence>MRESFAANDAMSPGMTTLPIGENGTIEKYKIATIIQFSKIFAKVKDDKTMEGKVTIPIEDIYYSNTEIIKEKKVLEVCPKFKGKHFNRHQRKKAADCIY</sequence>
<protein>
    <submittedName>
        <fullName evidence="2">Uncharacterized protein</fullName>
    </submittedName>
</protein>
<organism evidence="1 2">
    <name type="scientific">Panagrolaimus sp. ES5</name>
    <dbReference type="NCBI Taxonomy" id="591445"/>
    <lineage>
        <taxon>Eukaryota</taxon>
        <taxon>Metazoa</taxon>
        <taxon>Ecdysozoa</taxon>
        <taxon>Nematoda</taxon>
        <taxon>Chromadorea</taxon>
        <taxon>Rhabditida</taxon>
        <taxon>Tylenchina</taxon>
        <taxon>Panagrolaimomorpha</taxon>
        <taxon>Panagrolaimoidea</taxon>
        <taxon>Panagrolaimidae</taxon>
        <taxon>Panagrolaimus</taxon>
    </lineage>
</organism>
<evidence type="ECO:0000313" key="2">
    <source>
        <dbReference type="WBParaSite" id="ES5_v2.g27965.t1"/>
    </source>
</evidence>
<accession>A0AC34GEV3</accession>
<dbReference type="Proteomes" id="UP000887579">
    <property type="component" value="Unplaced"/>
</dbReference>
<name>A0AC34GEV3_9BILA</name>